<organism evidence="1 2">
    <name type="scientific">Camellia sinensis</name>
    <name type="common">Tea plant</name>
    <name type="synonym">Thea sinensis</name>
    <dbReference type="NCBI Taxonomy" id="4442"/>
    <lineage>
        <taxon>Eukaryota</taxon>
        <taxon>Viridiplantae</taxon>
        <taxon>Streptophyta</taxon>
        <taxon>Embryophyta</taxon>
        <taxon>Tracheophyta</taxon>
        <taxon>Spermatophyta</taxon>
        <taxon>Magnoliopsida</taxon>
        <taxon>eudicotyledons</taxon>
        <taxon>Gunneridae</taxon>
        <taxon>Pentapetalae</taxon>
        <taxon>asterids</taxon>
        <taxon>Ericales</taxon>
        <taxon>Theaceae</taxon>
        <taxon>Camellia</taxon>
    </lineage>
</organism>
<evidence type="ECO:0000313" key="1">
    <source>
        <dbReference type="EMBL" id="KAF5932948.1"/>
    </source>
</evidence>
<keyword evidence="2" id="KW-1185">Reference proteome</keyword>
<name>A0A7J7FZF5_CAMSI</name>
<reference evidence="1 2" key="2">
    <citation type="submission" date="2020-07" db="EMBL/GenBank/DDBJ databases">
        <title>Genome assembly of wild tea tree DASZ reveals pedigree and selection history of tea varieties.</title>
        <authorList>
            <person name="Zhang W."/>
        </authorList>
    </citation>
    <scope>NUCLEOTIDE SEQUENCE [LARGE SCALE GENOMIC DNA]</scope>
    <source>
        <strain evidence="2">cv. G240</strain>
        <tissue evidence="1">Leaf</tissue>
    </source>
</reference>
<dbReference type="AlphaFoldDB" id="A0A7J7FZF5"/>
<gene>
    <name evidence="1" type="ORF">HYC85_029119</name>
</gene>
<accession>A0A7J7FZF5</accession>
<comment type="caution">
    <text evidence="1">The sequence shown here is derived from an EMBL/GenBank/DDBJ whole genome shotgun (WGS) entry which is preliminary data.</text>
</comment>
<dbReference type="Proteomes" id="UP000593564">
    <property type="component" value="Unassembled WGS sequence"/>
</dbReference>
<sequence length="65" mass="7452">MNVKIMGWMSLEKSSQSLVCTWTMVIVLGSEKSRCALFVSNLKKKKKKKTKTKTSDMFFGRMNSI</sequence>
<protein>
    <submittedName>
        <fullName evidence="1">Uncharacterized protein</fullName>
    </submittedName>
</protein>
<dbReference type="EMBL" id="JACBKZ010000014">
    <property type="protein sequence ID" value="KAF5932948.1"/>
    <property type="molecule type" value="Genomic_DNA"/>
</dbReference>
<proteinExistence type="predicted"/>
<evidence type="ECO:0000313" key="2">
    <source>
        <dbReference type="Proteomes" id="UP000593564"/>
    </source>
</evidence>
<reference evidence="2" key="1">
    <citation type="journal article" date="2020" name="Nat. Commun.">
        <title>Genome assembly of wild tea tree DASZ reveals pedigree and selection history of tea varieties.</title>
        <authorList>
            <person name="Zhang W."/>
            <person name="Zhang Y."/>
            <person name="Qiu H."/>
            <person name="Guo Y."/>
            <person name="Wan H."/>
            <person name="Zhang X."/>
            <person name="Scossa F."/>
            <person name="Alseekh S."/>
            <person name="Zhang Q."/>
            <person name="Wang P."/>
            <person name="Xu L."/>
            <person name="Schmidt M.H."/>
            <person name="Jia X."/>
            <person name="Li D."/>
            <person name="Zhu A."/>
            <person name="Guo F."/>
            <person name="Chen W."/>
            <person name="Ni D."/>
            <person name="Usadel B."/>
            <person name="Fernie A.R."/>
            <person name="Wen W."/>
        </authorList>
    </citation>
    <scope>NUCLEOTIDE SEQUENCE [LARGE SCALE GENOMIC DNA]</scope>
    <source>
        <strain evidence="2">cv. G240</strain>
    </source>
</reference>